<organism evidence="1 2">
    <name type="scientific">Sphingobium fluviale</name>
    <dbReference type="NCBI Taxonomy" id="2506423"/>
    <lineage>
        <taxon>Bacteria</taxon>
        <taxon>Pseudomonadati</taxon>
        <taxon>Pseudomonadota</taxon>
        <taxon>Alphaproteobacteria</taxon>
        <taxon>Sphingomonadales</taxon>
        <taxon>Sphingomonadaceae</taxon>
        <taxon>Sphingobium</taxon>
    </lineage>
</organism>
<reference evidence="2" key="1">
    <citation type="submission" date="2019-01" db="EMBL/GenBank/DDBJ databases">
        <title>Cytophagaceae bacterium strain CAR-16.</title>
        <authorList>
            <person name="Chen W.-M."/>
        </authorList>
    </citation>
    <scope>NUCLEOTIDE SEQUENCE [LARGE SCALE GENOMIC DNA]</scope>
    <source>
        <strain evidence="2">CHR27</strain>
    </source>
</reference>
<gene>
    <name evidence="1" type="ORF">EQG66_11990</name>
</gene>
<dbReference type="Proteomes" id="UP000290958">
    <property type="component" value="Unassembled WGS sequence"/>
</dbReference>
<name>A0A4Q1KF21_9SPHN</name>
<evidence type="ECO:0000313" key="1">
    <source>
        <dbReference type="EMBL" id="RXR27589.1"/>
    </source>
</evidence>
<dbReference type="AlphaFoldDB" id="A0A4Q1KF21"/>
<dbReference type="RefSeq" id="WP_129404821.1">
    <property type="nucleotide sequence ID" value="NZ_SBKP01000012.1"/>
</dbReference>
<keyword evidence="2" id="KW-1185">Reference proteome</keyword>
<dbReference type="EMBL" id="SBKP01000012">
    <property type="protein sequence ID" value="RXR27589.1"/>
    <property type="molecule type" value="Genomic_DNA"/>
</dbReference>
<accession>A0A4Q1KF21</accession>
<comment type="caution">
    <text evidence="1">The sequence shown here is derived from an EMBL/GenBank/DDBJ whole genome shotgun (WGS) entry which is preliminary data.</text>
</comment>
<proteinExistence type="predicted"/>
<sequence length="240" mass="26626">MAYYPESNTLLGKNENNHFSNISEQIDYVEESDVITEIYGLKNYRKLKNIFNNFGAISYWFRQKSVTGKNDEQKIIAYSGSLAHIARTSEKILQSSHYASIATALLSGSNGIGVFETVATIHCLHDLRGFDGSASNESEKQMLRKLIYPLLEFWSDDKGELPDGGFVKNGRSVEAVPGSVTSFVVDALATTGWEFSIEDIAQQFPVVVKALQQESFLPPFCCTNKEPLAPRDTVGEAQHA</sequence>
<protein>
    <submittedName>
        <fullName evidence="1">Uncharacterized protein</fullName>
    </submittedName>
</protein>
<evidence type="ECO:0000313" key="2">
    <source>
        <dbReference type="Proteomes" id="UP000290958"/>
    </source>
</evidence>